<dbReference type="InterPro" id="IPR057429">
    <property type="entry name" value="WH_eIF2D"/>
</dbReference>
<dbReference type="InterPro" id="IPR039759">
    <property type="entry name" value="eIF2D_SUI1"/>
</dbReference>
<dbReference type="InterPro" id="IPR001950">
    <property type="entry name" value="SUI1"/>
</dbReference>
<dbReference type="PANTHER" id="PTHR12217">
    <property type="entry name" value="EUKARYOTIC TRANSLATION INITIATION FACTOR 2D"/>
    <property type="match status" value="1"/>
</dbReference>
<dbReference type="CDD" id="cd11608">
    <property type="entry name" value="eIF2D_C"/>
    <property type="match status" value="1"/>
</dbReference>
<dbReference type="STRING" id="284811.Q74ZX9"/>
<evidence type="ECO:0000259" key="4">
    <source>
        <dbReference type="PROSITE" id="PS51925"/>
    </source>
</evidence>
<dbReference type="KEGG" id="ago:AGOS_AGR079W"/>
<dbReference type="GeneID" id="4623046"/>
<feature type="region of interest" description="Disordered" evidence="2">
    <location>
        <begin position="185"/>
        <end position="209"/>
    </location>
</feature>
<accession>Q74ZX9</accession>
<protein>
    <submittedName>
        <fullName evidence="5">AGR079Wp</fullName>
    </submittedName>
</protein>
<dbReference type="InterPro" id="IPR041366">
    <property type="entry name" value="Pre-PUA"/>
</dbReference>
<dbReference type="InterPro" id="IPR036877">
    <property type="entry name" value="SUI1_dom_sf"/>
</dbReference>
<dbReference type="PROSITE" id="PS51925">
    <property type="entry name" value="SWIB_MDM2"/>
    <property type="match status" value="1"/>
</dbReference>
<dbReference type="InterPro" id="IPR039757">
    <property type="entry name" value="EIF2D"/>
</dbReference>
<dbReference type="InParanoid" id="Q74ZX9"/>
<dbReference type="RefSeq" id="NP_986744.2">
    <property type="nucleotide sequence ID" value="NM_211806.2"/>
</dbReference>
<dbReference type="Pfam" id="PF25304">
    <property type="entry name" value="WHD_eIF2D"/>
    <property type="match status" value="1"/>
</dbReference>
<dbReference type="SUPFAM" id="SSF47592">
    <property type="entry name" value="SWIB/MDM2 domain"/>
    <property type="match status" value="1"/>
</dbReference>
<organism evidence="5 6">
    <name type="scientific">Eremothecium gossypii (strain ATCC 10895 / CBS 109.51 / FGSC 9923 / NRRL Y-1056)</name>
    <name type="common">Yeast</name>
    <name type="synonym">Ashbya gossypii</name>
    <dbReference type="NCBI Taxonomy" id="284811"/>
    <lineage>
        <taxon>Eukaryota</taxon>
        <taxon>Fungi</taxon>
        <taxon>Dikarya</taxon>
        <taxon>Ascomycota</taxon>
        <taxon>Saccharomycotina</taxon>
        <taxon>Saccharomycetes</taxon>
        <taxon>Saccharomycetales</taxon>
        <taxon>Saccharomycetaceae</taxon>
        <taxon>Eremothecium</taxon>
    </lineage>
</organism>
<dbReference type="Pfam" id="PF01253">
    <property type="entry name" value="SUI1"/>
    <property type="match status" value="1"/>
</dbReference>
<name>Q74ZX9_EREGS</name>
<dbReference type="InterPro" id="IPR048248">
    <property type="entry name" value="PUA_eIF2d-like"/>
</dbReference>
<reference evidence="5 6" key="1">
    <citation type="journal article" date="2004" name="Science">
        <title>The Ashbya gossypii genome as a tool for mapping the ancient Saccharomyces cerevisiae genome.</title>
        <authorList>
            <person name="Dietrich F.S."/>
            <person name="Voegeli S."/>
            <person name="Brachat S."/>
            <person name="Lerch A."/>
            <person name="Gates K."/>
            <person name="Steiner S."/>
            <person name="Mohr C."/>
            <person name="Pohlmann R."/>
            <person name="Luedi P."/>
            <person name="Choi S."/>
            <person name="Wing R.A."/>
            <person name="Flavier A."/>
            <person name="Gaffney T.D."/>
            <person name="Philippsen P."/>
        </authorList>
    </citation>
    <scope>NUCLEOTIDE SEQUENCE [LARGE SCALE GENOMIC DNA]</scope>
    <source>
        <strain evidence="6">ATCC 10895 / CBS 109.51 / FGSC 9923 / NRRL Y-1056</strain>
    </source>
</reference>
<feature type="domain" description="DM2" evidence="4">
    <location>
        <begin position="342"/>
        <end position="430"/>
    </location>
</feature>
<dbReference type="InterPro" id="IPR015947">
    <property type="entry name" value="PUA-like_sf"/>
</dbReference>
<dbReference type="FunFam" id="3.10.400.20:FF:000010">
    <property type="entry name" value="Tma64p"/>
    <property type="match status" value="1"/>
</dbReference>
<dbReference type="Gene3D" id="3.30.780.10">
    <property type="entry name" value="SUI1-like domain"/>
    <property type="match status" value="1"/>
</dbReference>
<evidence type="ECO:0000313" key="6">
    <source>
        <dbReference type="Proteomes" id="UP000000591"/>
    </source>
</evidence>
<dbReference type="Pfam" id="PF17832">
    <property type="entry name" value="Pre-PUA"/>
    <property type="match status" value="1"/>
</dbReference>
<sequence>MFKKDPNLNPTSNTKNSERKRLQASIREQYEYESYQFSSTEIKHGTFKTQSTVGTVYTDPNNIPLWFRGKHDQTYIPTVYSCWDHPDLLPVVHTHEHVVESKLKGGADLMLPGTVPPFSSGTRRGRVVGIASTRAPGVVKAVGICEMDLEGVTTVADTTGVAVRVLHTYGDGLCRVFKVQREAPEASEAKGASPEAREPEAEPPKTAPGEGLAEELERLTMEDVDHLLTRAVYYTIKADGRLQLPVTASKFIAEHVLKNLPPMDLSQVTVKRSSWGKAAKLLKHFEAQGLLTLKGKPESFTVVSVNSAHEALKSFEPYRTVSDKASTGSKNSSTTQSLEIVYHYVPNRTLLPQLNGLGISGGDALSAKDIRDRLEQYVAARKCVDPYDKSMLRLDDTLAQLLHKNVNADTPRSLPRPEALAALLSRSFSEYFVVMRGDAPLSKPQKGRAPPIKVTNERKIYKKVVTKVSNFEVYGVDPEELAAELRVRCSGSTTITDVPNTKAVEVQVQGPHEATIVSILNKHGIPSKYITLDCKVQPKKKK</sequence>
<evidence type="ECO:0000256" key="2">
    <source>
        <dbReference type="SAM" id="MobiDB-lite"/>
    </source>
</evidence>
<feature type="region of interest" description="Disordered" evidence="2">
    <location>
        <begin position="1"/>
        <end position="21"/>
    </location>
</feature>
<keyword evidence="6" id="KW-1185">Reference proteome</keyword>
<dbReference type="SUPFAM" id="SSF55159">
    <property type="entry name" value="eIF1-like"/>
    <property type="match status" value="1"/>
</dbReference>
<dbReference type="PROSITE" id="PS50296">
    <property type="entry name" value="SUI1"/>
    <property type="match status" value="1"/>
</dbReference>
<dbReference type="HOGENOM" id="CLU_012487_1_0_1"/>
<dbReference type="AlphaFoldDB" id="Q74ZX9"/>
<dbReference type="Proteomes" id="UP000000591">
    <property type="component" value="Chromosome VII"/>
</dbReference>
<gene>
    <name evidence="5" type="ORF">AGOS_AGR079W</name>
</gene>
<dbReference type="OMA" id="MFLKPYR"/>
<dbReference type="FunFam" id="3.30.780.10:FF:000008">
    <property type="entry name" value="eukaryotic translation initiation factor 2D"/>
    <property type="match status" value="1"/>
</dbReference>
<reference evidence="6" key="2">
    <citation type="journal article" date="2013" name="G3 (Bethesda)">
        <title>Genomes of Ashbya fungi isolated from insects reveal four mating-type loci, numerous translocations, lack of transposons, and distinct gene duplications.</title>
        <authorList>
            <person name="Dietrich F.S."/>
            <person name="Voegeli S."/>
            <person name="Kuo S."/>
            <person name="Philippsen P."/>
        </authorList>
    </citation>
    <scope>GENOME REANNOTATION</scope>
    <source>
        <strain evidence="6">ATCC 10895 / CBS 109.51 / FGSC 9923 / NRRL Y-1056</strain>
    </source>
</reference>
<dbReference type="EMBL" id="AE016820">
    <property type="protein sequence ID" value="AAS54568.2"/>
    <property type="molecule type" value="Genomic_DNA"/>
</dbReference>
<dbReference type="CDD" id="cd21156">
    <property type="entry name" value="PUA_eIF2d-like"/>
    <property type="match status" value="1"/>
</dbReference>
<evidence type="ECO:0000313" key="5">
    <source>
        <dbReference type="EMBL" id="AAS54568.2"/>
    </source>
</evidence>
<dbReference type="InterPro" id="IPR036885">
    <property type="entry name" value="SWIB_MDM2_dom_sf"/>
</dbReference>
<dbReference type="PROSITE" id="PS50890">
    <property type="entry name" value="PUA"/>
    <property type="match status" value="1"/>
</dbReference>
<dbReference type="InterPro" id="IPR003121">
    <property type="entry name" value="SWIB_MDM2_domain"/>
</dbReference>
<dbReference type="GO" id="GO:0001731">
    <property type="term" value="P:formation of translation preinitiation complex"/>
    <property type="evidence" value="ECO:0000318"/>
    <property type="project" value="GO_Central"/>
</dbReference>
<evidence type="ECO:0000259" key="3">
    <source>
        <dbReference type="PROSITE" id="PS50296"/>
    </source>
</evidence>
<dbReference type="FunCoup" id="Q74ZX9">
    <property type="interactions" value="520"/>
</dbReference>
<dbReference type="Pfam" id="PF26292">
    <property type="entry name" value="PUA_elF2D"/>
    <property type="match status" value="1"/>
</dbReference>
<dbReference type="SUPFAM" id="SSF88697">
    <property type="entry name" value="PUA domain-like"/>
    <property type="match status" value="1"/>
</dbReference>
<proteinExistence type="inferred from homology"/>
<dbReference type="eggNOG" id="KOG2522">
    <property type="taxonomic scope" value="Eukaryota"/>
</dbReference>
<dbReference type="GO" id="GO:0003743">
    <property type="term" value="F:translation initiation factor activity"/>
    <property type="evidence" value="ECO:0000318"/>
    <property type="project" value="GO_Central"/>
</dbReference>
<dbReference type="Gene3D" id="3.10.400.20">
    <property type="match status" value="1"/>
</dbReference>
<evidence type="ECO:0000256" key="1">
    <source>
        <dbReference type="ARBA" id="ARBA00010359"/>
    </source>
</evidence>
<feature type="domain" description="SUI1" evidence="3">
    <location>
        <begin position="452"/>
        <end position="524"/>
    </location>
</feature>
<dbReference type="OrthoDB" id="199771at2759"/>
<dbReference type="PANTHER" id="PTHR12217:SF4">
    <property type="entry name" value="EUKARYOTIC TRANSLATION INITIATION FACTOR 2D"/>
    <property type="match status" value="1"/>
</dbReference>
<comment type="similarity">
    <text evidence="1">Belongs to the eIF2D family.</text>
</comment>